<evidence type="ECO:0000259" key="9">
    <source>
        <dbReference type="PROSITE" id="PS50086"/>
    </source>
</evidence>
<evidence type="ECO:0000313" key="10">
    <source>
        <dbReference type="EMBL" id="KAK3176565.1"/>
    </source>
</evidence>
<accession>A0AAE0DQR0</accession>
<dbReference type="FunFam" id="1.10.472.80:FF:000060">
    <property type="entry name" value="TBC domain protein, putative"/>
    <property type="match status" value="1"/>
</dbReference>
<dbReference type="EMBL" id="JASNWA010000004">
    <property type="protein sequence ID" value="KAK3176565.1"/>
    <property type="molecule type" value="Genomic_DNA"/>
</dbReference>
<dbReference type="Proteomes" id="UP001276659">
    <property type="component" value="Unassembled WGS sequence"/>
</dbReference>
<feature type="transmembrane region" description="Helical" evidence="8">
    <location>
        <begin position="628"/>
        <end position="651"/>
    </location>
</feature>
<evidence type="ECO:0000256" key="5">
    <source>
        <dbReference type="ARBA" id="ARBA00022989"/>
    </source>
</evidence>
<dbReference type="PANTHER" id="PTHR20913">
    <property type="entry name" value="TBC1 DOMAIN FAMILY MEMBER 20/GTPASE"/>
    <property type="match status" value="1"/>
</dbReference>
<feature type="region of interest" description="Disordered" evidence="7">
    <location>
        <begin position="419"/>
        <end position="447"/>
    </location>
</feature>
<dbReference type="InterPro" id="IPR006977">
    <property type="entry name" value="Yip1_dom"/>
</dbReference>
<dbReference type="SUPFAM" id="SSF47923">
    <property type="entry name" value="Ypt/Rab-GAP domain of gyp1p"/>
    <property type="match status" value="1"/>
</dbReference>
<evidence type="ECO:0000313" key="11">
    <source>
        <dbReference type="Proteomes" id="UP001276659"/>
    </source>
</evidence>
<dbReference type="SMART" id="SM00164">
    <property type="entry name" value="TBC"/>
    <property type="match status" value="1"/>
</dbReference>
<sequence length="679" mass="76634">MASKEDPNPLRPTHPTSDEDFQGKDLPSQQEQNKVNRIIDACIINRNLDQLIALSTSTGGLINDQIRKSAWPILLGYDQRGSDPTDSAQSWRDLPRHKDEHQVELDVHRSFIYYPQNESEKQLDRRKQELSSLITQVLRQHPMLSYFQGFHDIVQVFLLVLDVDHAPEAVAHLSLLRIRDFMLPSLSASVAHLRLLPSILYAEDQKLCLHLSRTQPFFALAATLTLYAHDIQEYGDIARLFDFLIAQPAVVSIYFFAVIILSRRDELFEIPADEPEMLHSTLSKLPKPLNLEELISRTVILFNDHPPEKLPRRAWAKISYYSVLKTTYGIRRNQTLKDGEALFEMQALELRREELRKKVMTRIWKYRRPVGGLALYSLTPTASDNLAPEEMANRGYDVVVDVDEGGDLGHTDLQEDLEFHSSNFNDPPNSRSKIPPDTSGPFSNGQNPAPSKRFLWTLSFYAQFFDVDTSEVLRRCTSSLYPRSPFLDILDGNPDLYGPFWIATTLVFILFLTATISQYLAEKGVDHFEYNFQLLSGAAGLIYGYTGFVPIGLWGLLRWFGAESATLVECWALYGYANVIWIPVALISWSPVTALNYVFVAIGFVMSAVFLVRNLWPVVSVTEAKVSRVLVIGVVALHAGLAIAIKFTFFAHGSPAIKDSTGDGKAEGAEKMIRSLLGL</sequence>
<dbReference type="FunFam" id="1.10.8.1310:FF:000001">
    <property type="entry name" value="TBC1 domain family, member 20"/>
    <property type="match status" value="1"/>
</dbReference>
<keyword evidence="11" id="KW-1185">Reference proteome</keyword>
<dbReference type="Pfam" id="PF04893">
    <property type="entry name" value="Yip1"/>
    <property type="match status" value="1"/>
</dbReference>
<keyword evidence="5 8" id="KW-1133">Transmembrane helix</keyword>
<evidence type="ECO:0000256" key="2">
    <source>
        <dbReference type="ARBA" id="ARBA00010596"/>
    </source>
</evidence>
<dbReference type="GO" id="GO:0006888">
    <property type="term" value="P:endoplasmic reticulum to Golgi vesicle-mediated transport"/>
    <property type="evidence" value="ECO:0007669"/>
    <property type="project" value="TreeGrafter"/>
</dbReference>
<evidence type="ECO:0000256" key="7">
    <source>
        <dbReference type="SAM" id="MobiDB-lite"/>
    </source>
</evidence>
<evidence type="ECO:0000256" key="3">
    <source>
        <dbReference type="ARBA" id="ARBA00022468"/>
    </source>
</evidence>
<keyword evidence="4 8" id="KW-0812">Transmembrane</keyword>
<dbReference type="GO" id="GO:0005096">
    <property type="term" value="F:GTPase activator activity"/>
    <property type="evidence" value="ECO:0007669"/>
    <property type="project" value="UniProtKB-KW"/>
</dbReference>
<evidence type="ECO:0000256" key="6">
    <source>
        <dbReference type="ARBA" id="ARBA00023136"/>
    </source>
</evidence>
<evidence type="ECO:0000256" key="8">
    <source>
        <dbReference type="SAM" id="Phobius"/>
    </source>
</evidence>
<comment type="caution">
    <text evidence="10">The sequence shown here is derived from an EMBL/GenBank/DDBJ whole genome shotgun (WGS) entry which is preliminary data.</text>
</comment>
<name>A0AAE0DQR0_9LECA</name>
<feature type="region of interest" description="Disordered" evidence="7">
    <location>
        <begin position="1"/>
        <end position="32"/>
    </location>
</feature>
<comment type="subcellular location">
    <subcellularLocation>
        <location evidence="1">Membrane</location>
        <topology evidence="1">Multi-pass membrane protein</topology>
    </subcellularLocation>
</comment>
<proteinExistence type="inferred from homology"/>
<comment type="similarity">
    <text evidence="2">Belongs to the YIP1 family.</text>
</comment>
<dbReference type="InterPro" id="IPR045913">
    <property type="entry name" value="TBC20/Gyp8-like"/>
</dbReference>
<gene>
    <name evidence="10" type="ORF">OEA41_007888</name>
</gene>
<feature type="domain" description="Rab-GAP TBC" evidence="9">
    <location>
        <begin position="61"/>
        <end position="248"/>
    </location>
</feature>
<dbReference type="GO" id="GO:0005789">
    <property type="term" value="C:endoplasmic reticulum membrane"/>
    <property type="evidence" value="ECO:0007669"/>
    <property type="project" value="TreeGrafter"/>
</dbReference>
<reference evidence="10" key="1">
    <citation type="submission" date="2022-11" db="EMBL/GenBank/DDBJ databases">
        <title>Chromosomal genome sequence assembly and mating type (MAT) locus characterization of the leprose asexual lichenized fungus Lepraria neglecta (Nyl.) Erichsen.</title>
        <authorList>
            <person name="Allen J.L."/>
            <person name="Pfeffer B."/>
        </authorList>
    </citation>
    <scope>NUCLEOTIDE SEQUENCE</scope>
    <source>
        <strain evidence="10">Allen 5258</strain>
    </source>
</reference>
<dbReference type="Gene3D" id="1.10.472.80">
    <property type="entry name" value="Ypt/Rab-GAP domain of gyp1p, domain 3"/>
    <property type="match status" value="1"/>
</dbReference>
<dbReference type="PANTHER" id="PTHR20913:SF7">
    <property type="entry name" value="RE60063P"/>
    <property type="match status" value="1"/>
</dbReference>
<keyword evidence="3" id="KW-0343">GTPase activation</keyword>
<dbReference type="InterPro" id="IPR035969">
    <property type="entry name" value="Rab-GAP_TBC_sf"/>
</dbReference>
<dbReference type="InterPro" id="IPR000195">
    <property type="entry name" value="Rab-GAP-TBC_dom"/>
</dbReference>
<feature type="transmembrane region" description="Helical" evidence="8">
    <location>
        <begin position="541"/>
        <end position="559"/>
    </location>
</feature>
<feature type="transmembrane region" description="Helical" evidence="8">
    <location>
        <begin position="571"/>
        <end position="589"/>
    </location>
</feature>
<dbReference type="Gene3D" id="1.10.8.1310">
    <property type="match status" value="1"/>
</dbReference>
<dbReference type="Pfam" id="PF00566">
    <property type="entry name" value="RabGAP-TBC"/>
    <property type="match status" value="1"/>
</dbReference>
<feature type="transmembrane region" description="Helical" evidence="8">
    <location>
        <begin position="500"/>
        <end position="521"/>
    </location>
</feature>
<organism evidence="10 11">
    <name type="scientific">Lepraria neglecta</name>
    <dbReference type="NCBI Taxonomy" id="209136"/>
    <lineage>
        <taxon>Eukaryota</taxon>
        <taxon>Fungi</taxon>
        <taxon>Dikarya</taxon>
        <taxon>Ascomycota</taxon>
        <taxon>Pezizomycotina</taxon>
        <taxon>Lecanoromycetes</taxon>
        <taxon>OSLEUM clade</taxon>
        <taxon>Lecanoromycetidae</taxon>
        <taxon>Lecanorales</taxon>
        <taxon>Lecanorineae</taxon>
        <taxon>Stereocaulaceae</taxon>
        <taxon>Lepraria</taxon>
    </lineage>
</organism>
<dbReference type="PROSITE" id="PS50086">
    <property type="entry name" value="TBC_RABGAP"/>
    <property type="match status" value="1"/>
</dbReference>
<keyword evidence="6 8" id="KW-0472">Membrane</keyword>
<feature type="transmembrane region" description="Helical" evidence="8">
    <location>
        <begin position="595"/>
        <end position="616"/>
    </location>
</feature>
<feature type="transmembrane region" description="Helical" evidence="8">
    <location>
        <begin position="240"/>
        <end position="261"/>
    </location>
</feature>
<feature type="compositionally biased region" description="Polar residues" evidence="7">
    <location>
        <begin position="420"/>
        <end position="432"/>
    </location>
</feature>
<evidence type="ECO:0000256" key="1">
    <source>
        <dbReference type="ARBA" id="ARBA00004141"/>
    </source>
</evidence>
<protein>
    <recommendedName>
        <fullName evidence="9">Rab-GAP TBC domain-containing protein</fullName>
    </recommendedName>
</protein>
<evidence type="ECO:0000256" key="4">
    <source>
        <dbReference type="ARBA" id="ARBA00022692"/>
    </source>
</evidence>
<dbReference type="AlphaFoldDB" id="A0AAE0DQR0"/>